<name>A0ABD0KJE6_9CAEN</name>
<gene>
    <name evidence="2" type="ORF">BaRGS_00021655</name>
</gene>
<comment type="caution">
    <text evidence="2">The sequence shown here is derived from an EMBL/GenBank/DDBJ whole genome shotgun (WGS) entry which is preliminary data.</text>
</comment>
<feature type="signal peptide" evidence="1">
    <location>
        <begin position="1"/>
        <end position="23"/>
    </location>
</feature>
<protein>
    <recommendedName>
        <fullName evidence="4">Secreted protein</fullName>
    </recommendedName>
</protein>
<evidence type="ECO:0000313" key="3">
    <source>
        <dbReference type="Proteomes" id="UP001519460"/>
    </source>
</evidence>
<accession>A0ABD0KJE6</accession>
<dbReference type="EMBL" id="JACVVK020000169">
    <property type="protein sequence ID" value="KAK7487160.1"/>
    <property type="molecule type" value="Genomic_DNA"/>
</dbReference>
<reference evidence="2 3" key="1">
    <citation type="journal article" date="2023" name="Sci. Data">
        <title>Genome assembly of the Korean intertidal mud-creeper Batillaria attramentaria.</title>
        <authorList>
            <person name="Patra A.K."/>
            <person name="Ho P.T."/>
            <person name="Jun S."/>
            <person name="Lee S.J."/>
            <person name="Kim Y."/>
            <person name="Won Y.J."/>
        </authorList>
    </citation>
    <scope>NUCLEOTIDE SEQUENCE [LARGE SCALE GENOMIC DNA]</scope>
    <source>
        <strain evidence="2">Wonlab-2016</strain>
    </source>
</reference>
<keyword evidence="3" id="KW-1185">Reference proteome</keyword>
<organism evidence="2 3">
    <name type="scientific">Batillaria attramentaria</name>
    <dbReference type="NCBI Taxonomy" id="370345"/>
    <lineage>
        <taxon>Eukaryota</taxon>
        <taxon>Metazoa</taxon>
        <taxon>Spiralia</taxon>
        <taxon>Lophotrochozoa</taxon>
        <taxon>Mollusca</taxon>
        <taxon>Gastropoda</taxon>
        <taxon>Caenogastropoda</taxon>
        <taxon>Sorbeoconcha</taxon>
        <taxon>Cerithioidea</taxon>
        <taxon>Batillariidae</taxon>
        <taxon>Batillaria</taxon>
    </lineage>
</organism>
<sequence>MIWLYFSRSISLFISPFSVTVRAVSLLAPQPPIIVSHPVFYVIMTESLLKATMGSSGRPFDVTRCPGFVGSGCNKKCFGVFRHDLKSAAYVSQQGWMPRAVRSLYMLK</sequence>
<dbReference type="Proteomes" id="UP001519460">
    <property type="component" value="Unassembled WGS sequence"/>
</dbReference>
<dbReference type="AlphaFoldDB" id="A0ABD0KJE6"/>
<proteinExistence type="predicted"/>
<keyword evidence="1" id="KW-0732">Signal</keyword>
<feature type="chain" id="PRO_5044818110" description="Secreted protein" evidence="1">
    <location>
        <begin position="24"/>
        <end position="108"/>
    </location>
</feature>
<evidence type="ECO:0000313" key="2">
    <source>
        <dbReference type="EMBL" id="KAK7487160.1"/>
    </source>
</evidence>
<evidence type="ECO:0008006" key="4">
    <source>
        <dbReference type="Google" id="ProtNLM"/>
    </source>
</evidence>
<evidence type="ECO:0000256" key="1">
    <source>
        <dbReference type="SAM" id="SignalP"/>
    </source>
</evidence>